<dbReference type="PANTHER" id="PTHR31503">
    <property type="entry name" value="VACUOLAR CALCIUM ION TRANSPORTER"/>
    <property type="match status" value="1"/>
</dbReference>
<dbReference type="PROSITE" id="PS00018">
    <property type="entry name" value="EF_HAND_1"/>
    <property type="match status" value="3"/>
</dbReference>
<keyword evidence="2" id="KW-0813">Transport</keyword>
<dbReference type="Gramene" id="XM_028330507.1">
    <property type="protein sequence ID" value="XP_028186308.1"/>
    <property type="gene ID" value="LOC114372940"/>
</dbReference>
<keyword evidence="13" id="KW-1185">Reference proteome</keyword>
<dbReference type="Pfam" id="PF13499">
    <property type="entry name" value="EF-hand_7"/>
    <property type="match status" value="2"/>
</dbReference>
<comment type="subcellular location">
    <subcellularLocation>
        <location evidence="1">Endomembrane system</location>
        <topology evidence="1">Multi-pass membrane protein</topology>
    </subcellularLocation>
</comment>
<keyword evidence="4 9" id="KW-0812">Transmembrane</keyword>
<dbReference type="GO" id="GO:0005509">
    <property type="term" value="F:calcium ion binding"/>
    <property type="evidence" value="ECO:0007669"/>
    <property type="project" value="InterPro"/>
</dbReference>
<evidence type="ECO:0000313" key="13">
    <source>
        <dbReference type="Proteomes" id="UP000289340"/>
    </source>
</evidence>
<feature type="chain" id="PRO_5019411023" evidence="10">
    <location>
        <begin position="25"/>
        <end position="712"/>
    </location>
</feature>
<evidence type="ECO:0000256" key="4">
    <source>
        <dbReference type="ARBA" id="ARBA00022692"/>
    </source>
</evidence>
<gene>
    <name evidence="12" type="ORF">D0Y65_031938</name>
</gene>
<evidence type="ECO:0000256" key="10">
    <source>
        <dbReference type="SAM" id="SignalP"/>
    </source>
</evidence>
<dbReference type="InterPro" id="IPR004713">
    <property type="entry name" value="CaH_exchang"/>
</dbReference>
<evidence type="ECO:0000256" key="6">
    <source>
        <dbReference type="ARBA" id="ARBA00022989"/>
    </source>
</evidence>
<dbReference type="GO" id="GO:0015369">
    <property type="term" value="F:calcium:proton antiporter activity"/>
    <property type="evidence" value="ECO:0007669"/>
    <property type="project" value="TreeGrafter"/>
</dbReference>
<feature type="signal peptide" evidence="10">
    <location>
        <begin position="1"/>
        <end position="24"/>
    </location>
</feature>
<organism evidence="12 13">
    <name type="scientific">Glycine soja</name>
    <name type="common">Wild soybean</name>
    <dbReference type="NCBI Taxonomy" id="3848"/>
    <lineage>
        <taxon>Eukaryota</taxon>
        <taxon>Viridiplantae</taxon>
        <taxon>Streptophyta</taxon>
        <taxon>Embryophyta</taxon>
        <taxon>Tracheophyta</taxon>
        <taxon>Spermatophyta</taxon>
        <taxon>Magnoliopsida</taxon>
        <taxon>eudicotyledons</taxon>
        <taxon>Gunneridae</taxon>
        <taxon>Pentapetalae</taxon>
        <taxon>rosids</taxon>
        <taxon>fabids</taxon>
        <taxon>Fabales</taxon>
        <taxon>Fabaceae</taxon>
        <taxon>Papilionoideae</taxon>
        <taxon>50 kb inversion clade</taxon>
        <taxon>NPAAA clade</taxon>
        <taxon>indigoferoid/millettioid clade</taxon>
        <taxon>Phaseoleae</taxon>
        <taxon>Glycine</taxon>
        <taxon>Glycine subgen. Soja</taxon>
    </lineage>
</organism>
<dbReference type="Proteomes" id="UP000289340">
    <property type="component" value="Chromosome 11"/>
</dbReference>
<proteinExistence type="predicted"/>
<dbReference type="SMART" id="SM00054">
    <property type="entry name" value="EFh"/>
    <property type="match status" value="4"/>
</dbReference>
<dbReference type="SUPFAM" id="SSF47473">
    <property type="entry name" value="EF-hand"/>
    <property type="match status" value="1"/>
</dbReference>
<dbReference type="InterPro" id="IPR018247">
    <property type="entry name" value="EF_Hand_1_Ca_BS"/>
</dbReference>
<keyword evidence="8 9" id="KW-0472">Membrane</keyword>
<comment type="caution">
    <text evidence="12">The sequence shown here is derived from an EMBL/GenBank/DDBJ whole genome shotgun (WGS) entry which is preliminary data.</text>
</comment>
<evidence type="ECO:0000313" key="12">
    <source>
        <dbReference type="EMBL" id="RZB83137.1"/>
    </source>
</evidence>
<evidence type="ECO:0000259" key="11">
    <source>
        <dbReference type="PROSITE" id="PS50222"/>
    </source>
</evidence>
<dbReference type="FunFam" id="1.10.238.10:FF:000563">
    <property type="entry name" value="Sodium/calcium exchanger NCL"/>
    <property type="match status" value="1"/>
</dbReference>
<feature type="transmembrane region" description="Helical" evidence="9">
    <location>
        <begin position="689"/>
        <end position="709"/>
    </location>
</feature>
<feature type="domain" description="EF-hand" evidence="11">
    <location>
        <begin position="301"/>
        <end position="336"/>
    </location>
</feature>
<dbReference type="InterPro" id="IPR011992">
    <property type="entry name" value="EF-hand-dom_pair"/>
</dbReference>
<protein>
    <submittedName>
        <fullName evidence="12">Sodium/calcium exchanger NCL2</fullName>
    </submittedName>
</protein>
<feature type="domain" description="EF-hand" evidence="11">
    <location>
        <begin position="341"/>
        <end position="376"/>
    </location>
</feature>
<feature type="transmembrane region" description="Helical" evidence="9">
    <location>
        <begin position="631"/>
        <end position="651"/>
    </location>
</feature>
<feature type="transmembrane region" description="Helical" evidence="9">
    <location>
        <begin position="239"/>
        <end position="261"/>
    </location>
</feature>
<keyword evidence="6 9" id="KW-1133">Transmembrane helix</keyword>
<dbReference type="PROSITE" id="PS50222">
    <property type="entry name" value="EF_HAND_2"/>
    <property type="match status" value="4"/>
</dbReference>
<evidence type="ECO:0000256" key="5">
    <source>
        <dbReference type="ARBA" id="ARBA00022837"/>
    </source>
</evidence>
<dbReference type="AlphaFoldDB" id="A0A445IAW6"/>
<dbReference type="Gene3D" id="1.10.238.10">
    <property type="entry name" value="EF-hand"/>
    <property type="match status" value="2"/>
</dbReference>
<keyword evidence="7" id="KW-0406">Ion transport</keyword>
<feature type="transmembrane region" description="Helical" evidence="9">
    <location>
        <begin position="106"/>
        <end position="127"/>
    </location>
</feature>
<evidence type="ECO:0000256" key="9">
    <source>
        <dbReference type="SAM" id="Phobius"/>
    </source>
</evidence>
<dbReference type="GO" id="GO:0012505">
    <property type="term" value="C:endomembrane system"/>
    <property type="evidence" value="ECO:0007669"/>
    <property type="project" value="UniProtKB-SubCell"/>
</dbReference>
<dbReference type="GO" id="GO:0006874">
    <property type="term" value="P:intracellular calcium ion homeostasis"/>
    <property type="evidence" value="ECO:0007669"/>
    <property type="project" value="TreeGrafter"/>
</dbReference>
<sequence length="712" mass="80288">MIRNVSKTPYFIFLLVLVTVEVQGRYLPERATELVSDGVHNNLQHNETSYLVLKGIDDESFEEPCKQMYGFLPCTNNIFGHLFLILVYEYLLFHGESYLAKGGEQIFKILGPGIFGASAFQILGALPESLILLVSGLVSNREIAQEYAFSGVGLLAGSSILLLTVVWGSCVIAGSQEFEHDSPTSNSAHTSLKALLTGCGITTDLETSYTARIMVCSVIPLAIMQIPNLFQFSSGLRSVTLVIALLITSIFLFLYFVYQIFEPWVQKRRLEYVKHDHLILKILQHVQKNTLQRIFTKNGTPNVSAIRRLYREIDQDGSSGISASEVKDLLLKNKVTETNFDEEKEIKEVLKVFDLDGDKKINKEEFVSGFTKWLDQTKHALKKQYFSRKSLKDIYQAFGPWIENKRKEREGKKQLIFEILRHVQSDVVGSLLTEDGKPDQHAIRGLFEKIDRNRDNFISQSELKELIMNIKFVKASMEVEEAVALVIEELDIDKDRTINEKEFVAGFEKWLSSTSAPAPVSDSESQEDMFQTWEEADIVVEERQSNAVVDKSIWAWIKAITYVMLGIAMLSILAEPLTESVHNFSNSAGFHPFFMSFILAPLATNAREATSAIKEASHKKPRTTSLAISEIYGGVFMNNILGFFAISVLIFVREVTWQFSAELLVVAIVCAITGITASFHSIFPIWSSFIAILLYPLSLVLVFILDHVLNYN</sequence>
<dbReference type="InterPro" id="IPR004837">
    <property type="entry name" value="NaCa_Exmemb"/>
</dbReference>
<evidence type="ECO:0000256" key="2">
    <source>
        <dbReference type="ARBA" id="ARBA00022448"/>
    </source>
</evidence>
<reference evidence="12 13" key="1">
    <citation type="submission" date="2018-09" db="EMBL/GenBank/DDBJ databases">
        <title>A high-quality reference genome of wild soybean provides a powerful tool to mine soybean genomes.</title>
        <authorList>
            <person name="Xie M."/>
            <person name="Chung C.Y.L."/>
            <person name="Li M.-W."/>
            <person name="Wong F.-L."/>
            <person name="Chan T.-F."/>
            <person name="Lam H.-M."/>
        </authorList>
    </citation>
    <scope>NUCLEOTIDE SEQUENCE [LARGE SCALE GENOMIC DNA]</scope>
    <source>
        <strain evidence="13">cv. W05</strain>
        <tissue evidence="12">Hypocotyl of etiolated seedlings</tissue>
    </source>
</reference>
<keyword evidence="3" id="KW-0050">Antiport</keyword>
<dbReference type="PANTHER" id="PTHR31503:SF79">
    <property type="entry name" value="CALCIUM-BINDING EF-HAND PROTEIN"/>
    <property type="match status" value="1"/>
</dbReference>
<feature type="domain" description="EF-hand" evidence="11">
    <location>
        <begin position="478"/>
        <end position="513"/>
    </location>
</feature>
<keyword evidence="5" id="KW-0106">Calcium</keyword>
<evidence type="ECO:0000256" key="8">
    <source>
        <dbReference type="ARBA" id="ARBA00023136"/>
    </source>
</evidence>
<feature type="domain" description="EF-hand" evidence="11">
    <location>
        <begin position="438"/>
        <end position="473"/>
    </location>
</feature>
<feature type="transmembrane region" description="Helical" evidence="9">
    <location>
        <begin position="78"/>
        <end position="94"/>
    </location>
</feature>
<dbReference type="GO" id="GO:0016020">
    <property type="term" value="C:membrane"/>
    <property type="evidence" value="ECO:0007669"/>
    <property type="project" value="InterPro"/>
</dbReference>
<dbReference type="EMBL" id="QZWG01000011">
    <property type="protein sequence ID" value="RZB83137.1"/>
    <property type="molecule type" value="Genomic_DNA"/>
</dbReference>
<evidence type="ECO:0000256" key="3">
    <source>
        <dbReference type="ARBA" id="ARBA00022449"/>
    </source>
</evidence>
<dbReference type="FunFam" id="1.10.238.10:FF:000655">
    <property type="entry name" value="Uncharacterized protein"/>
    <property type="match status" value="1"/>
</dbReference>
<evidence type="ECO:0000256" key="1">
    <source>
        <dbReference type="ARBA" id="ARBA00004127"/>
    </source>
</evidence>
<dbReference type="InterPro" id="IPR002048">
    <property type="entry name" value="EF_hand_dom"/>
</dbReference>
<evidence type="ECO:0000256" key="7">
    <source>
        <dbReference type="ARBA" id="ARBA00023065"/>
    </source>
</evidence>
<accession>A0A445IAW6</accession>
<feature type="transmembrane region" description="Helical" evidence="9">
    <location>
        <begin position="147"/>
        <end position="173"/>
    </location>
</feature>
<name>A0A445IAW6_GLYSO</name>
<feature type="transmembrane region" description="Helical" evidence="9">
    <location>
        <begin position="553"/>
        <end position="574"/>
    </location>
</feature>
<feature type="transmembrane region" description="Helical" evidence="9">
    <location>
        <begin position="663"/>
        <end position="683"/>
    </location>
</feature>
<dbReference type="CDD" id="cd00051">
    <property type="entry name" value="EFh"/>
    <property type="match status" value="2"/>
</dbReference>
<keyword evidence="10" id="KW-0732">Signal</keyword>
<dbReference type="Pfam" id="PF01699">
    <property type="entry name" value="Na_Ca_ex"/>
    <property type="match status" value="1"/>
</dbReference>